<reference evidence="3 4" key="1">
    <citation type="journal article" date="2016" name="Genome Announc.">
        <title>First Complete Genome Sequence of a Subdivision 6 Acidobacterium Strain.</title>
        <authorList>
            <person name="Huang S."/>
            <person name="Vieira S."/>
            <person name="Bunk B."/>
            <person name="Riedel T."/>
            <person name="Sproer C."/>
            <person name="Overmann J."/>
        </authorList>
    </citation>
    <scope>NUCLEOTIDE SEQUENCE [LARGE SCALE GENOMIC DNA]</scope>
    <source>
        <strain evidence="4">DSM 100886 HEG_-6_39</strain>
    </source>
</reference>
<name>A0A143PTK0_LUTPR</name>
<evidence type="ECO:0000256" key="2">
    <source>
        <dbReference type="SAM" id="Phobius"/>
    </source>
</evidence>
<keyword evidence="4" id="KW-1185">Reference proteome</keyword>
<proteinExistence type="predicted"/>
<dbReference type="InterPro" id="IPR024623">
    <property type="entry name" value="YtxH"/>
</dbReference>
<evidence type="ECO:0000313" key="4">
    <source>
        <dbReference type="Proteomes" id="UP000076079"/>
    </source>
</evidence>
<gene>
    <name evidence="3" type="ORF">LuPra_05181</name>
</gene>
<evidence type="ECO:0000256" key="1">
    <source>
        <dbReference type="SAM" id="MobiDB-lite"/>
    </source>
</evidence>
<organism evidence="3 4">
    <name type="scientific">Luteitalea pratensis</name>
    <dbReference type="NCBI Taxonomy" id="1855912"/>
    <lineage>
        <taxon>Bacteria</taxon>
        <taxon>Pseudomonadati</taxon>
        <taxon>Acidobacteriota</taxon>
        <taxon>Vicinamibacteria</taxon>
        <taxon>Vicinamibacterales</taxon>
        <taxon>Vicinamibacteraceae</taxon>
        <taxon>Luteitalea</taxon>
    </lineage>
</organism>
<evidence type="ECO:0000313" key="3">
    <source>
        <dbReference type="EMBL" id="AMY11912.1"/>
    </source>
</evidence>
<feature type="compositionally biased region" description="Basic and acidic residues" evidence="1">
    <location>
        <begin position="81"/>
        <end position="96"/>
    </location>
</feature>
<keyword evidence="2" id="KW-0812">Transmembrane</keyword>
<dbReference type="EMBL" id="CP015136">
    <property type="protein sequence ID" value="AMY11912.1"/>
    <property type="molecule type" value="Genomic_DNA"/>
</dbReference>
<keyword evidence="2" id="KW-1133">Transmembrane helix</keyword>
<protein>
    <submittedName>
        <fullName evidence="3">Gas vesicle protein</fullName>
    </submittedName>
</protein>
<keyword evidence="2" id="KW-0472">Membrane</keyword>
<sequence length="131" mass="14305">MTSHYDYRYADTEDNSGHSTPAWVVGLIAGAALGGGLALLFAPRQGTYTRNQLAERGQQAGRQLRQAYDSVAGTARRNARRLTEQAQDWRRSRLDDFVSTASDPMPAGEHHSADSSRVMSPAPSEPRSPFA</sequence>
<dbReference type="Proteomes" id="UP000076079">
    <property type="component" value="Chromosome"/>
</dbReference>
<dbReference type="STRING" id="1855912.LuPra_05181"/>
<dbReference type="KEGG" id="abac:LuPra_05181"/>
<dbReference type="RefSeq" id="WP_110173419.1">
    <property type="nucleotide sequence ID" value="NZ_CP015136.1"/>
</dbReference>
<feature type="region of interest" description="Disordered" evidence="1">
    <location>
        <begin position="75"/>
        <end position="131"/>
    </location>
</feature>
<accession>A0A143PTK0</accession>
<dbReference type="Pfam" id="PF12732">
    <property type="entry name" value="YtxH"/>
    <property type="match status" value="1"/>
</dbReference>
<dbReference type="AlphaFoldDB" id="A0A143PTK0"/>
<reference evidence="4" key="2">
    <citation type="submission" date="2016-04" db="EMBL/GenBank/DDBJ databases">
        <title>First Complete Genome Sequence of a Subdivision 6 Acidobacterium.</title>
        <authorList>
            <person name="Huang S."/>
            <person name="Vieira S."/>
            <person name="Bunk B."/>
            <person name="Riedel T."/>
            <person name="Sproeer C."/>
            <person name="Overmann J."/>
        </authorList>
    </citation>
    <scope>NUCLEOTIDE SEQUENCE [LARGE SCALE GENOMIC DNA]</scope>
    <source>
        <strain evidence="4">DSM 100886 HEG_-6_39</strain>
    </source>
</reference>
<feature type="transmembrane region" description="Helical" evidence="2">
    <location>
        <begin position="20"/>
        <end position="42"/>
    </location>
</feature>